<feature type="transmembrane region" description="Helical" evidence="1">
    <location>
        <begin position="286"/>
        <end position="310"/>
    </location>
</feature>
<dbReference type="AlphaFoldDB" id="A0A1H6R8S1"/>
<feature type="transmembrane region" description="Helical" evidence="1">
    <location>
        <begin position="165"/>
        <end position="185"/>
    </location>
</feature>
<feature type="transmembrane region" description="Helical" evidence="1">
    <location>
        <begin position="82"/>
        <end position="105"/>
    </location>
</feature>
<keyword evidence="1" id="KW-0812">Transmembrane</keyword>
<proteinExistence type="predicted"/>
<feature type="domain" description="Acyltransferase 3" evidence="2">
    <location>
        <begin position="12"/>
        <end position="307"/>
    </location>
</feature>
<keyword evidence="1" id="KW-0472">Membrane</keyword>
<name>A0A1H6R8S1_9FLAO</name>
<feature type="transmembrane region" description="Helical" evidence="1">
    <location>
        <begin position="133"/>
        <end position="153"/>
    </location>
</feature>
<gene>
    <name evidence="3" type="ORF">SAMN05660918_0894</name>
</gene>
<dbReference type="Pfam" id="PF01757">
    <property type="entry name" value="Acyl_transf_3"/>
    <property type="match status" value="1"/>
</dbReference>
<dbReference type="Proteomes" id="UP000199702">
    <property type="component" value="Unassembled WGS sequence"/>
</dbReference>
<evidence type="ECO:0000259" key="2">
    <source>
        <dbReference type="Pfam" id="PF01757"/>
    </source>
</evidence>
<accession>A0A1H6R8S1</accession>
<dbReference type="GO" id="GO:0016747">
    <property type="term" value="F:acyltransferase activity, transferring groups other than amino-acyl groups"/>
    <property type="evidence" value="ECO:0007669"/>
    <property type="project" value="InterPro"/>
</dbReference>
<keyword evidence="4" id="KW-1185">Reference proteome</keyword>
<dbReference type="RefSeq" id="WP_091308603.1">
    <property type="nucleotide sequence ID" value="NZ_CBCSJU010000001.1"/>
</dbReference>
<evidence type="ECO:0000256" key="1">
    <source>
        <dbReference type="SAM" id="Phobius"/>
    </source>
</evidence>
<dbReference type="InterPro" id="IPR002656">
    <property type="entry name" value="Acyl_transf_3_dom"/>
</dbReference>
<feature type="transmembrane region" description="Helical" evidence="1">
    <location>
        <begin position="111"/>
        <end position="128"/>
    </location>
</feature>
<evidence type="ECO:0000313" key="4">
    <source>
        <dbReference type="Proteomes" id="UP000199702"/>
    </source>
</evidence>
<feature type="transmembrane region" description="Helical" evidence="1">
    <location>
        <begin position="12"/>
        <end position="32"/>
    </location>
</feature>
<feature type="transmembrane region" description="Helical" evidence="1">
    <location>
        <begin position="223"/>
        <end position="241"/>
    </location>
</feature>
<organism evidence="3 4">
    <name type="scientific">Flavobacterium terrigena</name>
    <dbReference type="NCBI Taxonomy" id="402734"/>
    <lineage>
        <taxon>Bacteria</taxon>
        <taxon>Pseudomonadati</taxon>
        <taxon>Bacteroidota</taxon>
        <taxon>Flavobacteriia</taxon>
        <taxon>Flavobacteriales</taxon>
        <taxon>Flavobacteriaceae</taxon>
        <taxon>Flavobacterium</taxon>
    </lineage>
</organism>
<dbReference type="EMBL" id="FNYA01000001">
    <property type="protein sequence ID" value="SEI48907.1"/>
    <property type="molecule type" value="Genomic_DNA"/>
</dbReference>
<protein>
    <submittedName>
        <fullName evidence="3">Fucose 4-O-acetylase</fullName>
    </submittedName>
</protein>
<keyword evidence="1" id="KW-1133">Transmembrane helix</keyword>
<feature type="transmembrane region" description="Helical" evidence="1">
    <location>
        <begin position="253"/>
        <end position="274"/>
    </location>
</feature>
<dbReference type="OrthoDB" id="2088171at2"/>
<reference evidence="4" key="1">
    <citation type="submission" date="2016-10" db="EMBL/GenBank/DDBJ databases">
        <authorList>
            <person name="Varghese N."/>
            <person name="Submissions S."/>
        </authorList>
    </citation>
    <scope>NUCLEOTIDE SEQUENCE [LARGE SCALE GENOMIC DNA]</scope>
    <source>
        <strain evidence="4">DSM 17934</strain>
    </source>
</reference>
<feature type="transmembrane region" description="Helical" evidence="1">
    <location>
        <begin position="197"/>
        <end position="217"/>
    </location>
</feature>
<sequence>MIKKDKIETNAVLNVARSFAIISVIMAHSRSLSYDYLSVFTERIGAVGVVTFLIISGYYYNVEKYGRTLFFKNKIKTIIVPWVFTGTLLYLIGLKFNFLDWLLWIIGYKTYLYYLSVLLSCYFIFSFFKLLQFLYFSVIITLVSLLLTSFGLIDSFWKICFPNFIFYNYFNIFNWIGFFAIGILLKNKMEILIETVSSKWLILLFFYICFVIVSVYIEPKNGGYFSSLAFFTDLFGFVLILALSTRKIFHNAIVYKVSELSFAIYLTQFLVFPFRKFFFNHPIMEFINPLVLLSLITFFLIIGAIIATYLKLNNVYELLLGIRSKKNKS</sequence>
<dbReference type="STRING" id="402734.SAMN05660918_0894"/>
<feature type="transmembrane region" description="Helical" evidence="1">
    <location>
        <begin position="44"/>
        <end position="61"/>
    </location>
</feature>
<evidence type="ECO:0000313" key="3">
    <source>
        <dbReference type="EMBL" id="SEI48907.1"/>
    </source>
</evidence>